<keyword evidence="7" id="KW-0833">Ubl conjugation pathway</keyword>
<dbReference type="Gene3D" id="1.20.120.1750">
    <property type="match status" value="1"/>
</dbReference>
<dbReference type="InterPro" id="IPR001841">
    <property type="entry name" value="Znf_RING"/>
</dbReference>
<evidence type="ECO:0000313" key="14">
    <source>
        <dbReference type="Proteomes" id="UP000190776"/>
    </source>
</evidence>
<keyword evidence="8" id="KW-0862">Zinc</keyword>
<dbReference type="GO" id="GO:0061630">
    <property type="term" value="F:ubiquitin protein ligase activity"/>
    <property type="evidence" value="ECO:0007669"/>
    <property type="project" value="UniProtKB-EC"/>
</dbReference>
<evidence type="ECO:0000256" key="9">
    <source>
        <dbReference type="PROSITE-ProRule" id="PRU00175"/>
    </source>
</evidence>
<reference evidence="13 14" key="1">
    <citation type="submission" date="2017-01" db="EMBL/GenBank/DDBJ databases">
        <title>Draft genome sequence of Diplodia seriata F98.1, a fungal species involved in grapevine trunk diseases.</title>
        <authorList>
            <person name="Robert-Siegwald G."/>
            <person name="Vallet J."/>
            <person name="Abou-Mansour E."/>
            <person name="Xu J."/>
            <person name="Rey P."/>
            <person name="Bertsch C."/>
            <person name="Rego C."/>
            <person name="Larignon P."/>
            <person name="Fontaine F."/>
            <person name="Lebrun M.-H."/>
        </authorList>
    </citation>
    <scope>NUCLEOTIDE SEQUENCE [LARGE SCALE GENOMIC DNA]</scope>
    <source>
        <strain evidence="13 14">F98.1</strain>
    </source>
</reference>
<keyword evidence="6 9" id="KW-0863">Zinc-finger</keyword>
<evidence type="ECO:0000256" key="2">
    <source>
        <dbReference type="ARBA" id="ARBA00012251"/>
    </source>
</evidence>
<organism evidence="13 14">
    <name type="scientific">Diplodia seriata</name>
    <dbReference type="NCBI Taxonomy" id="420778"/>
    <lineage>
        <taxon>Eukaryota</taxon>
        <taxon>Fungi</taxon>
        <taxon>Dikarya</taxon>
        <taxon>Ascomycota</taxon>
        <taxon>Pezizomycotina</taxon>
        <taxon>Dothideomycetes</taxon>
        <taxon>Dothideomycetes incertae sedis</taxon>
        <taxon>Botryosphaeriales</taxon>
        <taxon>Botryosphaeriaceae</taxon>
        <taxon>Diplodia</taxon>
    </lineage>
</organism>
<dbReference type="CDD" id="cd22584">
    <property type="entry name" value="Rcat_RBR_unk"/>
    <property type="match status" value="1"/>
</dbReference>
<evidence type="ECO:0000259" key="12">
    <source>
        <dbReference type="PROSITE" id="PS51873"/>
    </source>
</evidence>
<dbReference type="InterPro" id="IPR031127">
    <property type="entry name" value="E3_UB_ligase_RBR"/>
</dbReference>
<dbReference type="SMART" id="SM00647">
    <property type="entry name" value="IBR"/>
    <property type="match status" value="2"/>
</dbReference>
<dbReference type="Pfam" id="PF01485">
    <property type="entry name" value="IBR"/>
    <property type="match status" value="2"/>
</dbReference>
<keyword evidence="4" id="KW-0479">Metal-binding</keyword>
<protein>
    <recommendedName>
        <fullName evidence="2">RBR-type E3 ubiquitin transferase</fullName>
        <ecNumber evidence="2">2.3.2.31</ecNumber>
    </recommendedName>
</protein>
<evidence type="ECO:0000313" key="13">
    <source>
        <dbReference type="EMBL" id="OMP88021.1"/>
    </source>
</evidence>
<dbReference type="Proteomes" id="UP000190776">
    <property type="component" value="Unassembled WGS sequence"/>
</dbReference>
<dbReference type="STRING" id="420778.A0A1S8BKJ1"/>
<dbReference type="SUPFAM" id="SSF57850">
    <property type="entry name" value="RING/U-box"/>
    <property type="match status" value="2"/>
</dbReference>
<dbReference type="OrthoDB" id="10009520at2759"/>
<evidence type="ECO:0000256" key="1">
    <source>
        <dbReference type="ARBA" id="ARBA00001798"/>
    </source>
</evidence>
<dbReference type="InterPro" id="IPR002867">
    <property type="entry name" value="IBR_dom"/>
</dbReference>
<dbReference type="AlphaFoldDB" id="A0A1S8BKJ1"/>
<dbReference type="CDD" id="cd20335">
    <property type="entry name" value="BRcat_RBR"/>
    <property type="match status" value="1"/>
</dbReference>
<accession>A0A1S8BKJ1</accession>
<proteinExistence type="predicted"/>
<dbReference type="PROSITE" id="PS50089">
    <property type="entry name" value="ZF_RING_2"/>
    <property type="match status" value="1"/>
</dbReference>
<feature type="domain" description="RING-type" evidence="12">
    <location>
        <begin position="89"/>
        <end position="294"/>
    </location>
</feature>
<dbReference type="GO" id="GO:0008270">
    <property type="term" value="F:zinc ion binding"/>
    <property type="evidence" value="ECO:0007669"/>
    <property type="project" value="UniProtKB-KW"/>
</dbReference>
<dbReference type="PROSITE" id="PS00518">
    <property type="entry name" value="ZF_RING_1"/>
    <property type="match status" value="1"/>
</dbReference>
<evidence type="ECO:0000256" key="4">
    <source>
        <dbReference type="ARBA" id="ARBA00022723"/>
    </source>
</evidence>
<name>A0A1S8BKJ1_9PEZI</name>
<evidence type="ECO:0000256" key="6">
    <source>
        <dbReference type="ARBA" id="ARBA00022771"/>
    </source>
</evidence>
<sequence>MDEQGIDYIQNDLRGLRQAFGRWQLQPNQDLPSNNIHDDANHNIFGGSFDYHPLRGFFNPNALWEPTAQNNNNHDAPSRLTAPAAPATATAVCIVCLDTLAPAAVVRIPRPCNHALCHPCLEEAYRQAAHAGTDSHQLCCSAGGPSLRAAFDLMRPHLSADTAAAFAAKRLEEDTPDKTYCHRRTCSAFIPPDAADGRCPSCQHLTCAGCKAAAHPGRPCPGAPAADAADADALRLAEQSGWRRCPNCRHFVERSGGCDHMTCRCRTQFCYSCGSRDWASCGCDSLYGDGWMMGQRRPWVDEGDLLEARRLLDERNGHEIQRIIALQHQQIRERRERQRQQERELWHEQQRQQQLFQQLLQRQQQQQPALHSRWGWFRRSSQEPSREQRRERNVEEEAERQEAGRSWREIVNECSPAPHAPHARLAHPVLSHAVPAPHYHPLRPYFPYYSQMLMGRERQRQDQHPQRLH</sequence>
<dbReference type="InterPro" id="IPR017907">
    <property type="entry name" value="Znf_RING_CS"/>
</dbReference>
<dbReference type="InterPro" id="IPR044066">
    <property type="entry name" value="TRIAD_supradom"/>
</dbReference>
<comment type="caution">
    <text evidence="13">The sequence shown here is derived from an EMBL/GenBank/DDBJ whole genome shotgun (WGS) entry which is preliminary data.</text>
</comment>
<gene>
    <name evidence="13" type="ORF">BK809_0002778</name>
</gene>
<dbReference type="PROSITE" id="PS51873">
    <property type="entry name" value="TRIAD"/>
    <property type="match status" value="1"/>
</dbReference>
<evidence type="ECO:0000256" key="8">
    <source>
        <dbReference type="ARBA" id="ARBA00022833"/>
    </source>
</evidence>
<evidence type="ECO:0000256" key="10">
    <source>
        <dbReference type="SAM" id="MobiDB-lite"/>
    </source>
</evidence>
<dbReference type="GO" id="GO:0016567">
    <property type="term" value="P:protein ubiquitination"/>
    <property type="evidence" value="ECO:0007669"/>
    <property type="project" value="InterPro"/>
</dbReference>
<dbReference type="PANTHER" id="PTHR11685">
    <property type="entry name" value="RBR FAMILY RING FINGER AND IBR DOMAIN-CONTAINING"/>
    <property type="match status" value="1"/>
</dbReference>
<dbReference type="EC" id="2.3.2.31" evidence="2"/>
<evidence type="ECO:0000256" key="5">
    <source>
        <dbReference type="ARBA" id="ARBA00022737"/>
    </source>
</evidence>
<dbReference type="EMBL" id="MSZU01000075">
    <property type="protein sequence ID" value="OMP88021.1"/>
    <property type="molecule type" value="Genomic_DNA"/>
</dbReference>
<evidence type="ECO:0000256" key="3">
    <source>
        <dbReference type="ARBA" id="ARBA00022679"/>
    </source>
</evidence>
<feature type="compositionally biased region" description="Basic and acidic residues" evidence="10">
    <location>
        <begin position="380"/>
        <end position="402"/>
    </location>
</feature>
<feature type="domain" description="RING-type" evidence="11">
    <location>
        <begin position="93"/>
        <end position="139"/>
    </location>
</feature>
<evidence type="ECO:0000256" key="7">
    <source>
        <dbReference type="ARBA" id="ARBA00022786"/>
    </source>
</evidence>
<comment type="catalytic activity">
    <reaction evidence="1">
        <text>[E2 ubiquitin-conjugating enzyme]-S-ubiquitinyl-L-cysteine + [acceptor protein]-L-lysine = [E2 ubiquitin-conjugating enzyme]-L-cysteine + [acceptor protein]-N(6)-ubiquitinyl-L-lysine.</text>
        <dbReference type="EC" id="2.3.2.31"/>
    </reaction>
</comment>
<evidence type="ECO:0000259" key="11">
    <source>
        <dbReference type="PROSITE" id="PS50089"/>
    </source>
</evidence>
<feature type="region of interest" description="Disordered" evidence="10">
    <location>
        <begin position="371"/>
        <end position="402"/>
    </location>
</feature>
<keyword evidence="5" id="KW-0677">Repeat</keyword>
<keyword evidence="3" id="KW-0808">Transferase</keyword>